<reference evidence="7 8" key="1">
    <citation type="submission" date="2012-01" db="EMBL/GenBank/DDBJ databases">
        <title>Improved High-Quality Draft sequence of Metallosphaera yellowstonensis MK1.</title>
        <authorList>
            <consortium name="US DOE Joint Genome Institute"/>
            <person name="Lucas S."/>
            <person name="Han J."/>
            <person name="Cheng J.-F."/>
            <person name="Goodwin L."/>
            <person name="Pitluck S."/>
            <person name="Peters L."/>
            <person name="Teshima H."/>
            <person name="Detter J.C."/>
            <person name="Han C."/>
            <person name="Tapia R."/>
            <person name="Land M."/>
            <person name="Hauser L."/>
            <person name="Kyrpides N."/>
            <person name="Kozubal M."/>
            <person name="Macur R.E."/>
            <person name="Jay Z."/>
            <person name="Inskeep W."/>
            <person name="Woyke T."/>
        </authorList>
    </citation>
    <scope>NUCLEOTIDE SEQUENCE [LARGE SCALE GENOMIC DNA]</scope>
    <source>
        <strain evidence="7 8">MK1</strain>
    </source>
</reference>
<name>H2C411_9CREN</name>
<dbReference type="Gene3D" id="1.20.1260.10">
    <property type="match status" value="1"/>
</dbReference>
<feature type="transmembrane region" description="Helical" evidence="5">
    <location>
        <begin position="239"/>
        <end position="257"/>
    </location>
</feature>
<sequence length="319" mass="35006">MDEIVRKNYRAELFDHRFYSSLAEKEESPKVKDVLSELARGELEHSNFWRKVAERRGVRLEGLGIRDRVRLFLLSKLRRVVGLTVVLKIAEFGEEEDAEKYYALSKAEGFTDTERKGLEDIMMQELVHEDLLIQTQLDVNKVRDAIYAVSDGLIEVLAAVSGLAGLFPSPLFVALGGLIVGVSGMISMSIGAYLSSKSEEDIRKNAERKARLRRTLEGNMVEEKREEQSRAEESVRTTAISYILGALIPVIPFFLGLEGLAGLLSSYLLTGGTTFVVGALIGLLSDVSPWRKGAVMSGLALAAALVTHGLGLLAHTAGL</sequence>
<evidence type="ECO:0000256" key="3">
    <source>
        <dbReference type="ARBA" id="ARBA00022989"/>
    </source>
</evidence>
<dbReference type="InterPro" id="IPR008217">
    <property type="entry name" value="Ccc1_fam"/>
</dbReference>
<evidence type="ECO:0000256" key="2">
    <source>
        <dbReference type="ARBA" id="ARBA00022692"/>
    </source>
</evidence>
<feature type="transmembrane region" description="Helical" evidence="5">
    <location>
        <begin position="263"/>
        <end position="284"/>
    </location>
</feature>
<dbReference type="GO" id="GO:0046872">
    <property type="term" value="F:metal ion binding"/>
    <property type="evidence" value="ECO:0007669"/>
    <property type="project" value="InterPro"/>
</dbReference>
<organism evidence="7 8">
    <name type="scientific">Metallosphaera yellowstonensis MK1</name>
    <dbReference type="NCBI Taxonomy" id="671065"/>
    <lineage>
        <taxon>Archaea</taxon>
        <taxon>Thermoproteota</taxon>
        <taxon>Thermoprotei</taxon>
        <taxon>Sulfolobales</taxon>
        <taxon>Sulfolobaceae</taxon>
        <taxon>Metallosphaera</taxon>
    </lineage>
</organism>
<dbReference type="InterPro" id="IPR009078">
    <property type="entry name" value="Ferritin-like_SF"/>
</dbReference>
<keyword evidence="2 5" id="KW-0812">Transmembrane</keyword>
<dbReference type="InterPro" id="IPR003251">
    <property type="entry name" value="Rr_diiron-bd_dom"/>
</dbReference>
<evidence type="ECO:0000256" key="4">
    <source>
        <dbReference type="ARBA" id="ARBA00023136"/>
    </source>
</evidence>
<feature type="transmembrane region" description="Helical" evidence="5">
    <location>
        <begin position="173"/>
        <end position="194"/>
    </location>
</feature>
<dbReference type="SUPFAM" id="SSF47240">
    <property type="entry name" value="Ferritin-like"/>
    <property type="match status" value="1"/>
</dbReference>
<dbReference type="GO" id="GO:0030026">
    <property type="term" value="P:intracellular manganese ion homeostasis"/>
    <property type="evidence" value="ECO:0007669"/>
    <property type="project" value="InterPro"/>
</dbReference>
<dbReference type="Pfam" id="PF02915">
    <property type="entry name" value="Rubrerythrin"/>
    <property type="match status" value="1"/>
</dbReference>
<protein>
    <submittedName>
        <fullName evidence="7">Putative membrane protein</fullName>
    </submittedName>
</protein>
<feature type="transmembrane region" description="Helical" evidence="5">
    <location>
        <begin position="145"/>
        <end position="167"/>
    </location>
</feature>
<feature type="transmembrane region" description="Helical" evidence="5">
    <location>
        <begin position="296"/>
        <end position="317"/>
    </location>
</feature>
<dbReference type="PANTHER" id="PTHR31851">
    <property type="entry name" value="FE(2+)/MN(2+) TRANSPORTER PCL1"/>
    <property type="match status" value="1"/>
</dbReference>
<dbReference type="HOGENOM" id="CLU_065373_0_0_2"/>
<dbReference type="STRING" id="671065.MetMK1DRAFT_00014100"/>
<feature type="domain" description="Rubrerythrin diiron-binding" evidence="6">
    <location>
        <begin position="3"/>
        <end position="132"/>
    </location>
</feature>
<evidence type="ECO:0000313" key="8">
    <source>
        <dbReference type="Proteomes" id="UP000003980"/>
    </source>
</evidence>
<keyword evidence="3 5" id="KW-1133">Transmembrane helix</keyword>
<dbReference type="RefSeq" id="WP_009071843.1">
    <property type="nucleotide sequence ID" value="NZ_JH597761.1"/>
</dbReference>
<keyword evidence="8" id="KW-1185">Reference proteome</keyword>
<accession>H2C411</accession>
<gene>
    <name evidence="7" type="ORF">MetMK1DRAFT_00014100</name>
</gene>
<dbReference type="AlphaFoldDB" id="H2C411"/>
<evidence type="ECO:0000313" key="7">
    <source>
        <dbReference type="EMBL" id="EHP70906.1"/>
    </source>
</evidence>
<dbReference type="InterPro" id="IPR012347">
    <property type="entry name" value="Ferritin-like"/>
</dbReference>
<dbReference type="GO" id="GO:0005384">
    <property type="term" value="F:manganese ion transmembrane transporter activity"/>
    <property type="evidence" value="ECO:0007669"/>
    <property type="project" value="InterPro"/>
</dbReference>
<keyword evidence="4 5" id="KW-0472">Membrane</keyword>
<dbReference type="eggNOG" id="arCOG01096">
    <property type="taxonomic scope" value="Archaea"/>
</dbReference>
<dbReference type="CDD" id="cd01044">
    <property type="entry name" value="Ferritin_CCC1_N"/>
    <property type="match status" value="1"/>
</dbReference>
<dbReference type="GO" id="GO:0016491">
    <property type="term" value="F:oxidoreductase activity"/>
    <property type="evidence" value="ECO:0007669"/>
    <property type="project" value="InterPro"/>
</dbReference>
<dbReference type="Pfam" id="PF01988">
    <property type="entry name" value="VIT1"/>
    <property type="match status" value="2"/>
</dbReference>
<comment type="subcellular location">
    <subcellularLocation>
        <location evidence="1">Endomembrane system</location>
        <topology evidence="1">Multi-pass membrane protein</topology>
    </subcellularLocation>
</comment>
<dbReference type="OrthoDB" id="42847at2157"/>
<dbReference type="InterPro" id="IPR039376">
    <property type="entry name" value="Ferritin_CCC1_N"/>
</dbReference>
<dbReference type="GO" id="GO:0012505">
    <property type="term" value="C:endomembrane system"/>
    <property type="evidence" value="ECO:0007669"/>
    <property type="project" value="UniProtKB-SubCell"/>
</dbReference>
<evidence type="ECO:0000256" key="5">
    <source>
        <dbReference type="SAM" id="Phobius"/>
    </source>
</evidence>
<dbReference type="Proteomes" id="UP000003980">
    <property type="component" value="Unassembled WGS sequence"/>
</dbReference>
<dbReference type="EMBL" id="JH597761">
    <property type="protein sequence ID" value="EHP70906.1"/>
    <property type="molecule type" value="Genomic_DNA"/>
</dbReference>
<evidence type="ECO:0000256" key="1">
    <source>
        <dbReference type="ARBA" id="ARBA00004127"/>
    </source>
</evidence>
<evidence type="ECO:0000259" key="6">
    <source>
        <dbReference type="Pfam" id="PF02915"/>
    </source>
</evidence>
<proteinExistence type="predicted"/>